<dbReference type="InterPro" id="IPR006626">
    <property type="entry name" value="PbH1"/>
</dbReference>
<feature type="transmembrane region" description="Helical" evidence="1">
    <location>
        <begin position="2890"/>
        <end position="2911"/>
    </location>
</feature>
<organism evidence="2 3">
    <name type="scientific">Paramecium sonneborni</name>
    <dbReference type="NCBI Taxonomy" id="65129"/>
    <lineage>
        <taxon>Eukaryota</taxon>
        <taxon>Sar</taxon>
        <taxon>Alveolata</taxon>
        <taxon>Ciliophora</taxon>
        <taxon>Intramacronucleata</taxon>
        <taxon>Oligohymenophorea</taxon>
        <taxon>Peniculida</taxon>
        <taxon>Parameciidae</taxon>
        <taxon>Paramecium</taxon>
    </lineage>
</organism>
<dbReference type="OrthoDB" id="297942at2759"/>
<keyword evidence="3" id="KW-1185">Reference proteome</keyword>
<dbReference type="EMBL" id="CAJJDN010000109">
    <property type="protein sequence ID" value="CAD8115627.1"/>
    <property type="molecule type" value="Genomic_DNA"/>
</dbReference>
<feature type="transmembrane region" description="Helical" evidence="1">
    <location>
        <begin position="2613"/>
        <end position="2634"/>
    </location>
</feature>
<evidence type="ECO:0000313" key="2">
    <source>
        <dbReference type="EMBL" id="CAD8115627.1"/>
    </source>
</evidence>
<dbReference type="InterPro" id="IPR006212">
    <property type="entry name" value="Furin_repeat"/>
</dbReference>
<name>A0A8S1QLY3_9CILI</name>
<protein>
    <submittedName>
        <fullName evidence="2">Uncharacterized protein</fullName>
    </submittedName>
</protein>
<feature type="transmembrane region" description="Helical" evidence="1">
    <location>
        <begin position="2814"/>
        <end position="2840"/>
    </location>
</feature>
<sequence length="3017" mass="353260">MSLQLISSNKITCYYENDDSQLEIDYSRPQEKIINLKSSESGYDDKGFGFWSKYVAIMDFDSYSKYSRPFDDQYCFWVQCIFNGFFFMKILDQNQGNVAAIILMMKDDPISLTHDIHIFGIGENGYQSAQFIYNSNQYQNIWYYTSIIYQKMDQKLKIFTNFNNQIHSFDYKMMTDEITVQLGGYDYELYKNYVYEDQRLLFFKGYFSPLQEYDFFQYTDEFFISLFTLCQIQPQKTKTLIYDNKYEINPSLSAQDDFFILSYVYKIVNNRYLITCWVKQDYEEALRYYQNEFGLTFKKLRQTIFMIDSLQYILQNLQGDKVISIYYEVDFQNNNQTIIKLSTEFIKIPLFVDQYQDENLRQYDTAIIEKDNLYELSQQWHYLMIEYGRTPINGATLQFRIYFLNQEYLIYNLGTYGYNSQFTGQPIIQYINKQDDFFGKSRTKIRRMKFISGYLEDNNDFTYECHSSCKDCFGPTNSDCKSCYTEYYYALTQYNICDCMYLTKYVTTSQKCQPIENTQNLQIVQKQLQKLCNFGYFQVTLQNQFFCVQCPEYNEERLQCGDCYHQWNTWQYKPICSFDYIQQKVGYPFIKKIRQNINIDVYYLDDQLQLNILQGAADFCNNIQFDCQQSQNYHLGQQIRLKCKVNHFFQNNYCQICDPYCIDCSSEDICLNCMDNYYFNIKNKKCELCPYECLTCKSDHNTYKGFKCLTCIKQYTLTKEGICNKCGIDCEYCEEDYNPNTQQFFIRCLKCLDEKRMSIRFDGINCKLITINNCQGVLIVSKSQFQSYSSFTNNFIPSNDYQDEQPICGLCEDFYGYNQYYGICEPRSYDTTCLSSYLSDYLYNGIVYPYQYFCIVSQQYNSISIFGDVAESIIPNCRFSLNQQQHTPSFCLECKTGYYANRLNGQCFICPEFLNCQTCFHSYIKFNDQWKIKLIPINLFMKQQTNTKYFFTQDQSKNPQDYQLICSSCNTGFMLKNGQCIKYCDEDCPNCLYSEGTFQCQNCLNNNYHSQLSLIYNKCSNCPSYCVFCRERSKDEILILNSNFVSNQNNQIYSYQCLKPFTNNQNLFYDQIFGQFLPCYNLDACENTITFDINLYCSYQQYQTILLAISNLDEQIQFKMKNVLFDSLLQSDPQNISFQDLELDSKYEVMNKKFVRKVIINLTSNTEQICSVNDINYISQKFSKHVFYLIDVQLIISSKIDSPLKIKVYKELHFFDFSFLRFENIEFEIQSSSQQKIINIQGFKPIKLELEKIQFSAQSNEQLNYFVFKANQIYSTFLNGINFQNINFQSEIQQNIFEFQFSQPQSHAYIKNIQISNCLFKNNNIFEFKSSYTILVELDSMNISANLNSCSLLLSKTNQEIIQFIISNIYITGQIENSEPFITLRNIQNAQIKNCTLTQVKLIDSTFIQMEKNAILQNIFIDQCQVSGVVQIISNFISKEMSNQTTLTYFLYQIEVNNLILNYFSKIIYLQPFQSISSSVEIENIKFSNINIDNQLNTQSNSPLINILVQKVKIQFCLIQRGSGFIEFLLENIQKLEMKNLKATQPIKYQLHQFYECCNLNPSLYPSFIKLLDVKSIYFEDFILSGFNIINTALILYSSYSELSFELIFEFKNLKIEGNLIMVSHPDSKTSLIYIYSSQKSQVIMTNVTITRNQLHNYGQNLFINSAVGILINCPSGIIKLEQNLFNNNFATNTSDTIVYIFAKNIFMDSIVFINNSIYNNEQFIDNILLSFPRDQIVRQNNLKSIFPIISEVGNAYLQGQSVIIQNCSVKNSSGKNGVGFYIVASSTKIIGVHFKNLKTQFKNNDEHGSCIFIEIASKRSDIIIKDNTAENIITKDYGSFLYIKSDHDYLNLTLTNLTVKACISSKGSTLYASFQKTSLSNHLNIQNVVIMDGENAFYDYLKNMIQNPNVQVNIKNRVQFYIENSVLNLSNVLLLDVFYESLIYCNGQGNIMINKMIINNGKIAKESLLYIQPRNNLQTVISIKGLQVEGLNQLLNKEELCHLTAQPISSIKIQNMQCQVQTENKNIQKDIEYVVTNQDLKCLESQILYTNSNPQQAIMTITQIKESDIIQFQDGYFINNNISNSKSGIIFFQMNKQQYNNFTIFINNLNINNNQCGNLGCICLNDEINNNNYQFFNESQRILSQSQEQILKQLNFDIIIIKYQCIGNYADFGTCLFANQSRVLLKDSILSNNQARLAGGVIYLIGNASLLIVSDSEIMKNEASVAGAIYFENSISQDIKYFGASLKENQATSYGNDIVQAPSHLSISINNYKSIFNTYAIYKTKDYLYEMLNNSNNKNQSIFLPSGTQIKEYQKFNQQTEQLEAQYLTFRIIALNNQYSKQYNLRNSKCEIETKIFDIQKKEYIKVQNQTLISKNHINFNEITNDYNLDDLIIYFDSDYTNTGYLQLAIHCDSIKINQYDDNDLIVKSYHNNYKLLVNINTFKCRVGEIKSHLDMSCHECDSKLDQYSLKLNSNKCNIRDEQTTLNVTSYKLNLRQGFWRPQFDNNDIEECYNLKENCVGLWDYGDNSCFLGHIGALCEQCDIEDTRGQGRYSNSLEYSCGSCEDIQYNLVQIIGLSIWTLITIILSVKGAITIEFYFLESPYLIKIFTNYLQIISSLTTFKLNLPINYFYFLDGVGSPIQRISYSMDCYLILMSSLNMHYIRLIWQLILPCIYFLILAIFYSILIYLNYIKYRGPIVMTAIIYMYIYFQPSLIGSIIALVSTRTISGIPWIQANVAFQFNTYTHQKWVFGFCIPILFFFGILIPFGLLYGLYKQRDKLIYKRGKSLFGYLYYEYKPKAYFWEIIKIVTKELVILFLIFYEDSIIIKGSLIYFILLFYQLLNLKYQPFKSYSLNNLDYESTLICGVSIILAIGLNQGQQFQFKSINNIYFFALMIINIFILVKLLIYIINSYINEMEEIVDLIKKKILTVLPKQLKISQQCQRILEPQAERRKRVKNNFKRLKTAFKQSKQKQNTQINLFTTFSTQQITQRINSQITDREQRQSQKVLLSDTQYK</sequence>
<reference evidence="2" key="1">
    <citation type="submission" date="2021-01" db="EMBL/GenBank/DDBJ databases">
        <authorList>
            <consortium name="Genoscope - CEA"/>
            <person name="William W."/>
        </authorList>
    </citation>
    <scope>NUCLEOTIDE SEQUENCE</scope>
</reference>
<dbReference type="PANTHER" id="PTHR11319:SF35">
    <property type="entry name" value="OUTER MEMBRANE PROTEIN PMPC-RELATED"/>
    <property type="match status" value="1"/>
</dbReference>
<dbReference type="CDD" id="cd00064">
    <property type="entry name" value="FU"/>
    <property type="match status" value="1"/>
</dbReference>
<feature type="transmembrane region" description="Helical" evidence="1">
    <location>
        <begin position="2750"/>
        <end position="2775"/>
    </location>
</feature>
<proteinExistence type="predicted"/>
<keyword evidence="1" id="KW-0472">Membrane</keyword>
<dbReference type="Proteomes" id="UP000692954">
    <property type="component" value="Unassembled WGS sequence"/>
</dbReference>
<evidence type="ECO:0000313" key="3">
    <source>
        <dbReference type="Proteomes" id="UP000692954"/>
    </source>
</evidence>
<feature type="transmembrane region" description="Helical" evidence="1">
    <location>
        <begin position="2578"/>
        <end position="2601"/>
    </location>
</feature>
<comment type="caution">
    <text evidence="2">The sequence shown here is derived from an EMBL/GenBank/DDBJ whole genome shotgun (WGS) entry which is preliminary data.</text>
</comment>
<gene>
    <name evidence="2" type="ORF">PSON_ATCC_30995.1.T1090010</name>
</gene>
<keyword evidence="1" id="KW-1133">Transmembrane helix</keyword>
<keyword evidence="1" id="KW-0812">Transmembrane</keyword>
<accession>A0A8S1QLY3</accession>
<feature type="transmembrane region" description="Helical" evidence="1">
    <location>
        <begin position="2704"/>
        <end position="2723"/>
    </location>
</feature>
<dbReference type="SMART" id="SM00710">
    <property type="entry name" value="PbH1"/>
    <property type="match status" value="6"/>
</dbReference>
<feature type="transmembrane region" description="Helical" evidence="1">
    <location>
        <begin position="2860"/>
        <end position="2878"/>
    </location>
</feature>
<feature type="transmembrane region" description="Helical" evidence="1">
    <location>
        <begin position="2666"/>
        <end position="2692"/>
    </location>
</feature>
<dbReference type="PANTHER" id="PTHR11319">
    <property type="entry name" value="G PROTEIN-COUPLED RECEPTOR-RELATED"/>
    <property type="match status" value="1"/>
</dbReference>
<evidence type="ECO:0000256" key="1">
    <source>
        <dbReference type="SAM" id="Phobius"/>
    </source>
</evidence>